<dbReference type="Gene3D" id="1.10.287.70">
    <property type="match status" value="1"/>
</dbReference>
<dbReference type="PANTHER" id="PTHR42643:SF38">
    <property type="entry name" value="IONOTROPIC RECEPTOR 100A"/>
    <property type="match status" value="1"/>
</dbReference>
<feature type="transmembrane region" description="Helical" evidence="10">
    <location>
        <begin position="345"/>
        <end position="368"/>
    </location>
</feature>
<evidence type="ECO:0000313" key="13">
    <source>
        <dbReference type="Proteomes" id="UP000499080"/>
    </source>
</evidence>
<dbReference type="SUPFAM" id="SSF53850">
    <property type="entry name" value="Periplasmic binding protein-like II"/>
    <property type="match status" value="1"/>
</dbReference>
<feature type="non-terminal residue" evidence="12">
    <location>
        <position position="1"/>
    </location>
</feature>
<dbReference type="EMBL" id="BGPR01003487">
    <property type="protein sequence ID" value="GBM88741.1"/>
    <property type="molecule type" value="Genomic_DNA"/>
</dbReference>
<dbReference type="InterPro" id="IPR001320">
    <property type="entry name" value="Iontro_rcpt_C"/>
</dbReference>
<keyword evidence="13" id="KW-1185">Reference proteome</keyword>
<evidence type="ECO:0000256" key="1">
    <source>
        <dbReference type="ARBA" id="ARBA00004651"/>
    </source>
</evidence>
<protein>
    <recommendedName>
        <fullName evidence="11">Ionotropic glutamate receptor C-terminal domain-containing protein</fullName>
    </recommendedName>
</protein>
<evidence type="ECO:0000256" key="2">
    <source>
        <dbReference type="ARBA" id="ARBA00008685"/>
    </source>
</evidence>
<name>A0A4Y2JEJ9_ARAVE</name>
<keyword evidence="7" id="KW-0675">Receptor</keyword>
<dbReference type="InterPro" id="IPR052192">
    <property type="entry name" value="Insect_Ionotropic_Sensory_Rcpt"/>
</dbReference>
<evidence type="ECO:0000256" key="5">
    <source>
        <dbReference type="ARBA" id="ARBA00022989"/>
    </source>
</evidence>
<keyword evidence="6 10" id="KW-0472">Membrane</keyword>
<reference evidence="12 13" key="1">
    <citation type="journal article" date="2019" name="Sci. Rep.">
        <title>Orb-weaving spider Araneus ventricosus genome elucidates the spidroin gene catalogue.</title>
        <authorList>
            <person name="Kono N."/>
            <person name="Nakamura H."/>
            <person name="Ohtoshi R."/>
            <person name="Moran D.A.P."/>
            <person name="Shinohara A."/>
            <person name="Yoshida Y."/>
            <person name="Fujiwara M."/>
            <person name="Mori M."/>
            <person name="Tomita M."/>
            <person name="Arakawa K."/>
        </authorList>
    </citation>
    <scope>NUCLEOTIDE SEQUENCE [LARGE SCALE GENOMIC DNA]</scope>
</reference>
<dbReference type="GO" id="GO:0050906">
    <property type="term" value="P:detection of stimulus involved in sensory perception"/>
    <property type="evidence" value="ECO:0007669"/>
    <property type="project" value="UniProtKB-ARBA"/>
</dbReference>
<organism evidence="12 13">
    <name type="scientific">Araneus ventricosus</name>
    <name type="common">Orbweaver spider</name>
    <name type="synonym">Epeira ventricosa</name>
    <dbReference type="NCBI Taxonomy" id="182803"/>
    <lineage>
        <taxon>Eukaryota</taxon>
        <taxon>Metazoa</taxon>
        <taxon>Ecdysozoa</taxon>
        <taxon>Arthropoda</taxon>
        <taxon>Chelicerata</taxon>
        <taxon>Arachnida</taxon>
        <taxon>Araneae</taxon>
        <taxon>Araneomorphae</taxon>
        <taxon>Entelegynae</taxon>
        <taxon>Araneoidea</taxon>
        <taxon>Araneidae</taxon>
        <taxon>Araneus</taxon>
    </lineage>
</organism>
<evidence type="ECO:0000313" key="12">
    <source>
        <dbReference type="EMBL" id="GBM88741.1"/>
    </source>
</evidence>
<dbReference type="Gene3D" id="3.40.190.10">
    <property type="entry name" value="Periplasmic binding protein-like II"/>
    <property type="match status" value="1"/>
</dbReference>
<dbReference type="Proteomes" id="UP000499080">
    <property type="component" value="Unassembled WGS sequence"/>
</dbReference>
<evidence type="ECO:0000256" key="7">
    <source>
        <dbReference type="ARBA" id="ARBA00023170"/>
    </source>
</evidence>
<dbReference type="Pfam" id="PF00060">
    <property type="entry name" value="Lig_chan"/>
    <property type="match status" value="1"/>
</dbReference>
<feature type="domain" description="Ionotropic glutamate receptor C-terminal" evidence="11">
    <location>
        <begin position="80"/>
        <end position="356"/>
    </location>
</feature>
<evidence type="ECO:0000256" key="8">
    <source>
        <dbReference type="ARBA" id="ARBA00023180"/>
    </source>
</evidence>
<keyword evidence="3" id="KW-1003">Cell membrane</keyword>
<dbReference type="GO" id="GO:0005886">
    <property type="term" value="C:plasma membrane"/>
    <property type="evidence" value="ECO:0007669"/>
    <property type="project" value="UniProtKB-SubCell"/>
</dbReference>
<keyword evidence="5 10" id="KW-1133">Transmembrane helix</keyword>
<keyword evidence="8" id="KW-0325">Glycoprotein</keyword>
<evidence type="ECO:0000259" key="11">
    <source>
        <dbReference type="Pfam" id="PF00060"/>
    </source>
</evidence>
<sequence>FEIQLQADHQYGSLQPDGNFSGMLGALQQKKVDIAGPFVASEQRTLATDFTNCLGFSQLGIITGIISADRNIFLYANLFSWQVWLALLMTIIGLAFVAALIYNVTVDGWKDDQISLLARYFWVFWSYLIGHDGGTTNHWALVNIWNLQSFRILLAAWLLGPVINSLFSYQGSITSTFAVTKTRPVIADLDELAKKTSVIPVLSRGSAVQICFMASPDHAHLWKRMKNNLIIFSPETVEETMKKIEKGTHILIVDYIYALTLASDYVKRRGRCAIQVEELLFCQNFIALGIRKGIPPKTMRNINTRLTYIMQAKLTDRWMNRVFPNYTHCTKQPQEGIKPLNITDILGGFLIWGIGIVCSIMLILTEIFENKREKRKKRENPSSATSIVPNEGTKKSEEKYRPRYMSYWLG</sequence>
<comment type="subcellular location">
    <subcellularLocation>
        <location evidence="1">Cell membrane</location>
        <topology evidence="1">Multi-pass membrane protein</topology>
    </subcellularLocation>
</comment>
<evidence type="ECO:0000256" key="3">
    <source>
        <dbReference type="ARBA" id="ARBA00022475"/>
    </source>
</evidence>
<proteinExistence type="inferred from homology"/>
<feature type="transmembrane region" description="Helical" evidence="10">
    <location>
        <begin position="83"/>
        <end position="102"/>
    </location>
</feature>
<comment type="similarity">
    <text evidence="2">Belongs to the glutamate-gated ion channel (TC 1.A.10.1) family.</text>
</comment>
<evidence type="ECO:0000256" key="10">
    <source>
        <dbReference type="SAM" id="Phobius"/>
    </source>
</evidence>
<feature type="transmembrane region" description="Helical" evidence="10">
    <location>
        <begin position="150"/>
        <end position="169"/>
    </location>
</feature>
<evidence type="ECO:0000256" key="6">
    <source>
        <dbReference type="ARBA" id="ARBA00023136"/>
    </source>
</evidence>
<evidence type="ECO:0000256" key="4">
    <source>
        <dbReference type="ARBA" id="ARBA00022692"/>
    </source>
</evidence>
<evidence type="ECO:0000256" key="9">
    <source>
        <dbReference type="SAM" id="MobiDB-lite"/>
    </source>
</evidence>
<keyword evidence="4 10" id="KW-0812">Transmembrane</keyword>
<dbReference type="GO" id="GO:0015276">
    <property type="term" value="F:ligand-gated monoatomic ion channel activity"/>
    <property type="evidence" value="ECO:0007669"/>
    <property type="project" value="InterPro"/>
</dbReference>
<dbReference type="PANTHER" id="PTHR42643">
    <property type="entry name" value="IONOTROPIC RECEPTOR 20A-RELATED"/>
    <property type="match status" value="1"/>
</dbReference>
<feature type="region of interest" description="Disordered" evidence="9">
    <location>
        <begin position="374"/>
        <end position="398"/>
    </location>
</feature>
<accession>A0A4Y2JEJ9</accession>
<dbReference type="OrthoDB" id="6424337at2759"/>
<comment type="caution">
    <text evidence="12">The sequence shown here is derived from an EMBL/GenBank/DDBJ whole genome shotgun (WGS) entry which is preliminary data.</text>
</comment>
<dbReference type="AlphaFoldDB" id="A0A4Y2JEJ9"/>
<gene>
    <name evidence="12" type="ORF">AVEN_220862-2_1</name>
</gene>